<keyword evidence="5" id="KW-1185">Reference proteome</keyword>
<dbReference type="Proteomes" id="UP001642409">
    <property type="component" value="Unassembled WGS sequence"/>
</dbReference>
<name>A0AA86USN7_9EUKA</name>
<sequence length="158" mass="18570">MMKSHPIIEFSAKKSPGRTPPQVLSNLSSSHNEIQLENIQQSFDKQFQYSTLNKSVIHIRDENNDSQLLNMVNNTQTQSYVQIEQINTHNHQLIQNIYDSQEILQILQKQLNHLENNTILINKNIDQMTDHLDKLRRFLYKKIMNLAKITIAKKKFSK</sequence>
<accession>A0AA86USN7</accession>
<organism evidence="3">
    <name type="scientific">Hexamita inflata</name>
    <dbReference type="NCBI Taxonomy" id="28002"/>
    <lineage>
        <taxon>Eukaryota</taxon>
        <taxon>Metamonada</taxon>
        <taxon>Diplomonadida</taxon>
        <taxon>Hexamitidae</taxon>
        <taxon>Hexamitinae</taxon>
        <taxon>Hexamita</taxon>
    </lineage>
</organism>
<evidence type="ECO:0000313" key="4">
    <source>
        <dbReference type="EMBL" id="CAL6032502.1"/>
    </source>
</evidence>
<evidence type="ECO:0000313" key="3">
    <source>
        <dbReference type="EMBL" id="CAI9966429.1"/>
    </source>
</evidence>
<dbReference type="AlphaFoldDB" id="A0AA86USN7"/>
<evidence type="ECO:0000256" key="1">
    <source>
        <dbReference type="SAM" id="Coils"/>
    </source>
</evidence>
<dbReference type="EMBL" id="CATOUU010001007">
    <property type="protein sequence ID" value="CAI9966429.1"/>
    <property type="molecule type" value="Genomic_DNA"/>
</dbReference>
<evidence type="ECO:0000313" key="5">
    <source>
        <dbReference type="Proteomes" id="UP001642409"/>
    </source>
</evidence>
<gene>
    <name evidence="4" type="ORF">HINF_LOCUS34514</name>
    <name evidence="3" type="ORF">HINF_LOCUS54074</name>
</gene>
<dbReference type="EMBL" id="CAXDID020000123">
    <property type="protein sequence ID" value="CAL6032502.1"/>
    <property type="molecule type" value="Genomic_DNA"/>
</dbReference>
<evidence type="ECO:0000256" key="2">
    <source>
        <dbReference type="SAM" id="MobiDB-lite"/>
    </source>
</evidence>
<protein>
    <submittedName>
        <fullName evidence="4">Hypothetical_protein</fullName>
    </submittedName>
</protein>
<reference evidence="4 5" key="2">
    <citation type="submission" date="2024-07" db="EMBL/GenBank/DDBJ databases">
        <authorList>
            <person name="Akdeniz Z."/>
        </authorList>
    </citation>
    <scope>NUCLEOTIDE SEQUENCE [LARGE SCALE GENOMIC DNA]</scope>
</reference>
<feature type="coiled-coil region" evidence="1">
    <location>
        <begin position="97"/>
        <end position="124"/>
    </location>
</feature>
<comment type="caution">
    <text evidence="3">The sequence shown here is derived from an EMBL/GenBank/DDBJ whole genome shotgun (WGS) entry which is preliminary data.</text>
</comment>
<keyword evidence="1" id="KW-0175">Coiled coil</keyword>
<proteinExistence type="predicted"/>
<feature type="region of interest" description="Disordered" evidence="2">
    <location>
        <begin position="1"/>
        <end position="21"/>
    </location>
</feature>
<reference evidence="3" key="1">
    <citation type="submission" date="2023-06" db="EMBL/GenBank/DDBJ databases">
        <authorList>
            <person name="Kurt Z."/>
        </authorList>
    </citation>
    <scope>NUCLEOTIDE SEQUENCE</scope>
</reference>